<keyword evidence="1" id="KW-0472">Membrane</keyword>
<proteinExistence type="predicted"/>
<dbReference type="EMBL" id="UINC01145314">
    <property type="protein sequence ID" value="SVD35366.1"/>
    <property type="molecule type" value="Genomic_DNA"/>
</dbReference>
<dbReference type="AlphaFoldDB" id="A0A382UM71"/>
<name>A0A382UM71_9ZZZZ</name>
<protein>
    <submittedName>
        <fullName evidence="2">Uncharacterized protein</fullName>
    </submittedName>
</protein>
<sequence length="90" mass="10262">MSLKSLIQVIIILIIIIILGGVYFNYFANNNKISLENNEKNIQTEIDTNKPKKKEKNNLPEVSSVKAEINVSEEVKSEEVKEVKSEEVKE</sequence>
<reference evidence="2" key="1">
    <citation type="submission" date="2018-05" db="EMBL/GenBank/DDBJ databases">
        <authorList>
            <person name="Lanie J.A."/>
            <person name="Ng W.-L."/>
            <person name="Kazmierczak K.M."/>
            <person name="Andrzejewski T.M."/>
            <person name="Davidsen T.M."/>
            <person name="Wayne K.J."/>
            <person name="Tettelin H."/>
            <person name="Glass J.I."/>
            <person name="Rusch D."/>
            <person name="Podicherti R."/>
            <person name="Tsui H.-C.T."/>
            <person name="Winkler M.E."/>
        </authorList>
    </citation>
    <scope>NUCLEOTIDE SEQUENCE</scope>
</reference>
<evidence type="ECO:0000256" key="1">
    <source>
        <dbReference type="SAM" id="Phobius"/>
    </source>
</evidence>
<gene>
    <name evidence="2" type="ORF">METZ01_LOCUS388220</name>
</gene>
<organism evidence="2">
    <name type="scientific">marine metagenome</name>
    <dbReference type="NCBI Taxonomy" id="408172"/>
    <lineage>
        <taxon>unclassified sequences</taxon>
        <taxon>metagenomes</taxon>
        <taxon>ecological metagenomes</taxon>
    </lineage>
</organism>
<feature type="non-terminal residue" evidence="2">
    <location>
        <position position="90"/>
    </location>
</feature>
<keyword evidence="1" id="KW-0812">Transmembrane</keyword>
<keyword evidence="1" id="KW-1133">Transmembrane helix</keyword>
<accession>A0A382UM71</accession>
<feature type="transmembrane region" description="Helical" evidence="1">
    <location>
        <begin position="6"/>
        <end position="28"/>
    </location>
</feature>
<evidence type="ECO:0000313" key="2">
    <source>
        <dbReference type="EMBL" id="SVD35366.1"/>
    </source>
</evidence>